<dbReference type="Proteomes" id="UP000239867">
    <property type="component" value="Chromosome"/>
</dbReference>
<evidence type="ECO:0000256" key="1">
    <source>
        <dbReference type="SAM" id="MobiDB-lite"/>
    </source>
</evidence>
<gene>
    <name evidence="2" type="ORF">CAY53_07445</name>
</gene>
<feature type="compositionally biased region" description="Polar residues" evidence="1">
    <location>
        <begin position="37"/>
        <end position="49"/>
    </location>
</feature>
<name>A0A2L1GNT2_9BACT</name>
<evidence type="ECO:0008006" key="4">
    <source>
        <dbReference type="Google" id="ProtNLM"/>
    </source>
</evidence>
<organism evidence="2 3">
    <name type="scientific">Desulfobulbus oralis</name>
    <dbReference type="NCBI Taxonomy" id="1986146"/>
    <lineage>
        <taxon>Bacteria</taxon>
        <taxon>Pseudomonadati</taxon>
        <taxon>Thermodesulfobacteriota</taxon>
        <taxon>Desulfobulbia</taxon>
        <taxon>Desulfobulbales</taxon>
        <taxon>Desulfobulbaceae</taxon>
        <taxon>Desulfobulbus</taxon>
    </lineage>
</organism>
<evidence type="ECO:0000313" key="3">
    <source>
        <dbReference type="Proteomes" id="UP000239867"/>
    </source>
</evidence>
<keyword evidence="3" id="KW-1185">Reference proteome</keyword>
<feature type="region of interest" description="Disordered" evidence="1">
    <location>
        <begin position="37"/>
        <end position="60"/>
    </location>
</feature>
<proteinExistence type="predicted"/>
<dbReference type="RefSeq" id="WP_104936589.1">
    <property type="nucleotide sequence ID" value="NZ_CP021255.1"/>
</dbReference>
<sequence length="60" mass="6413">MSRIHLTLKERIGIEVFVAMGCVAEQFLPALTRHHSTISSKLRQGSAKSGSVPGLLIAAP</sequence>
<dbReference type="KEGG" id="deo:CAY53_07445"/>
<dbReference type="OrthoDB" id="9803231at2"/>
<accession>A0A2L1GNT2</accession>
<evidence type="ECO:0000313" key="2">
    <source>
        <dbReference type="EMBL" id="AVD71322.1"/>
    </source>
</evidence>
<dbReference type="AlphaFoldDB" id="A0A2L1GNT2"/>
<reference evidence="2 3" key="1">
    <citation type="journal article" date="2018" name="MBio">
        <title>Insights into the evolution of host association through the isolation and characterization of a novel human periodontal pathobiont, Desulfobulbus oralis.</title>
        <authorList>
            <person name="Cross K.L."/>
            <person name="Chirania P."/>
            <person name="Xiong W."/>
            <person name="Beall C.J."/>
            <person name="Elkins J.G."/>
            <person name="Giannone R.J."/>
            <person name="Griffen A.L."/>
            <person name="Guss A.M."/>
            <person name="Hettich R.L."/>
            <person name="Joshi S.S."/>
            <person name="Mokrzan E.M."/>
            <person name="Martin R.K."/>
            <person name="Zhulin I.B."/>
            <person name="Leys E.J."/>
            <person name="Podar M."/>
        </authorList>
    </citation>
    <scope>NUCLEOTIDE SEQUENCE [LARGE SCALE GENOMIC DNA]</scope>
    <source>
        <strain evidence="2 3">ORNL</strain>
    </source>
</reference>
<dbReference type="EMBL" id="CP021255">
    <property type="protein sequence ID" value="AVD71322.1"/>
    <property type="molecule type" value="Genomic_DNA"/>
</dbReference>
<protein>
    <recommendedName>
        <fullName evidence="4">Transposase IS30-like HTH domain-containing protein</fullName>
    </recommendedName>
</protein>